<comment type="subcellular location">
    <subcellularLocation>
        <location evidence="1">Cytoplasm</location>
    </subcellularLocation>
</comment>
<protein>
    <recommendedName>
        <fullName evidence="4">CSD domain-containing protein</fullName>
    </recommendedName>
</protein>
<dbReference type="AlphaFoldDB" id="A0AAW0SQT4"/>
<comment type="caution">
    <text evidence="5">The sequence shown here is derived from an EMBL/GenBank/DDBJ whole genome shotgun (WGS) entry which is preliminary data.</text>
</comment>
<reference evidence="5 6" key="1">
    <citation type="submission" date="2023-03" db="EMBL/GenBank/DDBJ databases">
        <title>High-quality genome of Scylla paramamosain provides insights in environmental adaptation.</title>
        <authorList>
            <person name="Zhang L."/>
        </authorList>
    </citation>
    <scope>NUCLEOTIDE SEQUENCE [LARGE SCALE GENOMIC DNA]</scope>
    <source>
        <strain evidence="5">LZ_2023a</strain>
        <tissue evidence="5">Muscle</tissue>
    </source>
</reference>
<dbReference type="GO" id="GO:0005737">
    <property type="term" value="C:cytoplasm"/>
    <property type="evidence" value="ECO:0007669"/>
    <property type="project" value="UniProtKB-SubCell"/>
</dbReference>
<accession>A0AAW0SQT4</accession>
<evidence type="ECO:0000313" key="5">
    <source>
        <dbReference type="EMBL" id="KAK8377324.1"/>
    </source>
</evidence>
<dbReference type="PROSITE" id="PS51857">
    <property type="entry name" value="CSD_2"/>
    <property type="match status" value="1"/>
</dbReference>
<feature type="region of interest" description="Disordered" evidence="3">
    <location>
        <begin position="56"/>
        <end position="98"/>
    </location>
</feature>
<dbReference type="SUPFAM" id="SSF50249">
    <property type="entry name" value="Nucleic acid-binding proteins"/>
    <property type="match status" value="1"/>
</dbReference>
<proteinExistence type="predicted"/>
<name>A0AAW0SQT4_SCYPA</name>
<dbReference type="CDD" id="cd04458">
    <property type="entry name" value="CSP_CDS"/>
    <property type="match status" value="1"/>
</dbReference>
<keyword evidence="2" id="KW-0963">Cytoplasm</keyword>
<dbReference type="EMBL" id="JARAKH010000047">
    <property type="protein sequence ID" value="KAK8377324.1"/>
    <property type="molecule type" value="Genomic_DNA"/>
</dbReference>
<dbReference type="InterPro" id="IPR002059">
    <property type="entry name" value="CSP_DNA-bd"/>
</dbReference>
<dbReference type="InterPro" id="IPR051373">
    <property type="entry name" value="Lin-28_RNA-binding"/>
</dbReference>
<feature type="compositionally biased region" description="Basic and acidic residues" evidence="3">
    <location>
        <begin position="64"/>
        <end position="76"/>
    </location>
</feature>
<organism evidence="5 6">
    <name type="scientific">Scylla paramamosain</name>
    <name type="common">Mud crab</name>
    <dbReference type="NCBI Taxonomy" id="85552"/>
    <lineage>
        <taxon>Eukaryota</taxon>
        <taxon>Metazoa</taxon>
        <taxon>Ecdysozoa</taxon>
        <taxon>Arthropoda</taxon>
        <taxon>Crustacea</taxon>
        <taxon>Multicrustacea</taxon>
        <taxon>Malacostraca</taxon>
        <taxon>Eumalacostraca</taxon>
        <taxon>Eucarida</taxon>
        <taxon>Decapoda</taxon>
        <taxon>Pleocyemata</taxon>
        <taxon>Brachyura</taxon>
        <taxon>Eubrachyura</taxon>
        <taxon>Portunoidea</taxon>
        <taxon>Portunidae</taxon>
        <taxon>Portuninae</taxon>
        <taxon>Scylla</taxon>
    </lineage>
</organism>
<sequence>MRLVGRKASVTPLNFRLQRPWQVAVVVVVVAVVVRRQGAHTGLTVQGLVEDWLAGGGGGGGGGEGKEKGEGARSPRVDTPVQPRRLRKTRPSGPPQVNATRASIHQLRPSWEVGVWRIGKCKWFNVAKGWGFVTPDDGGQDIFVHQVPSRCNRYVAARRQQVAAWK</sequence>
<dbReference type="InterPro" id="IPR012340">
    <property type="entry name" value="NA-bd_OB-fold"/>
</dbReference>
<evidence type="ECO:0000256" key="1">
    <source>
        <dbReference type="ARBA" id="ARBA00004496"/>
    </source>
</evidence>
<dbReference type="PANTHER" id="PTHR46109">
    <property type="entry name" value="PROTEIN LIN-28"/>
    <property type="match status" value="1"/>
</dbReference>
<dbReference type="GO" id="GO:0031054">
    <property type="term" value="P:pre-miRNA processing"/>
    <property type="evidence" value="ECO:0007669"/>
    <property type="project" value="TreeGrafter"/>
</dbReference>
<dbReference type="GO" id="GO:0005634">
    <property type="term" value="C:nucleus"/>
    <property type="evidence" value="ECO:0007669"/>
    <property type="project" value="TreeGrafter"/>
</dbReference>
<dbReference type="PANTHER" id="PTHR46109:SF1">
    <property type="entry name" value="PROTEIN LIN-28 HOMOLOG"/>
    <property type="match status" value="1"/>
</dbReference>
<evidence type="ECO:0000313" key="6">
    <source>
        <dbReference type="Proteomes" id="UP001487740"/>
    </source>
</evidence>
<dbReference type="Gene3D" id="2.40.50.140">
    <property type="entry name" value="Nucleic acid-binding proteins"/>
    <property type="match status" value="1"/>
</dbReference>
<dbReference type="Pfam" id="PF00313">
    <property type="entry name" value="CSD"/>
    <property type="match status" value="1"/>
</dbReference>
<evidence type="ECO:0000256" key="2">
    <source>
        <dbReference type="ARBA" id="ARBA00022490"/>
    </source>
</evidence>
<evidence type="ECO:0000259" key="4">
    <source>
        <dbReference type="PROSITE" id="PS51857"/>
    </source>
</evidence>
<dbReference type="Proteomes" id="UP001487740">
    <property type="component" value="Unassembled WGS sequence"/>
</dbReference>
<feature type="domain" description="CSD" evidence="4">
    <location>
        <begin position="116"/>
        <end position="166"/>
    </location>
</feature>
<gene>
    <name evidence="5" type="ORF">O3P69_013747</name>
</gene>
<keyword evidence="6" id="KW-1185">Reference proteome</keyword>
<evidence type="ECO:0000256" key="3">
    <source>
        <dbReference type="SAM" id="MobiDB-lite"/>
    </source>
</evidence>
<dbReference type="GO" id="GO:0003729">
    <property type="term" value="F:mRNA binding"/>
    <property type="evidence" value="ECO:0007669"/>
    <property type="project" value="TreeGrafter"/>
</dbReference>